<dbReference type="NCBIfam" id="NF003766">
    <property type="entry name" value="PRK05362.1"/>
    <property type="match status" value="1"/>
</dbReference>
<evidence type="ECO:0000256" key="2">
    <source>
        <dbReference type="ARBA" id="ARBA00022490"/>
    </source>
</evidence>
<evidence type="ECO:0000256" key="3">
    <source>
        <dbReference type="ARBA" id="ARBA00022723"/>
    </source>
</evidence>
<comment type="catalytic activity">
    <reaction evidence="6">
        <text>alpha-D-ribose 1-phosphate = D-ribose 5-phosphate</text>
        <dbReference type="Rhea" id="RHEA:18793"/>
        <dbReference type="ChEBI" id="CHEBI:57720"/>
        <dbReference type="ChEBI" id="CHEBI:78346"/>
        <dbReference type="EC" id="5.4.2.7"/>
    </reaction>
</comment>
<dbReference type="GO" id="GO:0043094">
    <property type="term" value="P:metabolic compound salvage"/>
    <property type="evidence" value="ECO:0007669"/>
    <property type="project" value="UniProtKB-UniRule"/>
</dbReference>
<evidence type="ECO:0000259" key="8">
    <source>
        <dbReference type="Pfam" id="PF01676"/>
    </source>
</evidence>
<dbReference type="SUPFAM" id="SSF53649">
    <property type="entry name" value="Alkaline phosphatase-like"/>
    <property type="match status" value="1"/>
</dbReference>
<feature type="binding site" evidence="6">
    <location>
        <position position="12"/>
    </location>
    <ligand>
        <name>Mn(2+)</name>
        <dbReference type="ChEBI" id="CHEBI:29035"/>
        <label>1</label>
    </ligand>
</feature>
<comment type="subcellular location">
    <subcellularLocation>
        <location evidence="6">Cytoplasm</location>
    </subcellularLocation>
</comment>
<dbReference type="InterPro" id="IPR006124">
    <property type="entry name" value="Metalloenzyme"/>
</dbReference>
<reference evidence="10" key="1">
    <citation type="submission" date="2017-03" db="EMBL/GenBank/DDBJ databases">
        <title>Novel pathways for hydrocarbon cycling and metabolic interdependencies in hydrothermal sediment communities.</title>
        <authorList>
            <person name="Dombrowski N."/>
            <person name="Seitz K."/>
            <person name="Teske A."/>
            <person name="Baker B."/>
        </authorList>
    </citation>
    <scope>NUCLEOTIDE SEQUENCE [LARGE SCALE GENOMIC DNA]</scope>
</reference>
<dbReference type="InterPro" id="IPR017850">
    <property type="entry name" value="Alkaline_phosphatase_core_sf"/>
</dbReference>
<dbReference type="SUPFAM" id="SSF143856">
    <property type="entry name" value="DeoB insert domain-like"/>
    <property type="match status" value="1"/>
</dbReference>
<gene>
    <name evidence="6" type="primary">deoB</name>
    <name evidence="9" type="ORF">B6D57_02105</name>
</gene>
<dbReference type="Gene3D" id="3.30.70.1250">
    <property type="entry name" value="Phosphopentomutase"/>
    <property type="match status" value="1"/>
</dbReference>
<dbReference type="GO" id="GO:0030145">
    <property type="term" value="F:manganese ion binding"/>
    <property type="evidence" value="ECO:0007669"/>
    <property type="project" value="UniProtKB-UniRule"/>
</dbReference>
<dbReference type="GO" id="GO:0006018">
    <property type="term" value="P:2-deoxyribose 1-phosphate catabolic process"/>
    <property type="evidence" value="ECO:0007669"/>
    <property type="project" value="UniProtKB-UniRule"/>
</dbReference>
<evidence type="ECO:0000256" key="5">
    <source>
        <dbReference type="ARBA" id="ARBA00023235"/>
    </source>
</evidence>
<keyword evidence="4 6" id="KW-0464">Manganese</keyword>
<dbReference type="HAMAP" id="MF_00740">
    <property type="entry name" value="Phosphopentomut"/>
    <property type="match status" value="1"/>
</dbReference>
<evidence type="ECO:0000256" key="6">
    <source>
        <dbReference type="HAMAP-Rule" id="MF_00740"/>
    </source>
</evidence>
<dbReference type="PANTHER" id="PTHR21110:SF0">
    <property type="entry name" value="PHOSPHOPENTOMUTASE"/>
    <property type="match status" value="1"/>
</dbReference>
<dbReference type="GO" id="GO:0006015">
    <property type="term" value="P:5-phosphoribose 1-diphosphate biosynthetic process"/>
    <property type="evidence" value="ECO:0007669"/>
    <property type="project" value="UniProtKB-UniPathway"/>
</dbReference>
<feature type="binding site" evidence="6">
    <location>
        <position position="287"/>
    </location>
    <ligand>
        <name>Mn(2+)</name>
        <dbReference type="ChEBI" id="CHEBI:29035"/>
        <label>2</label>
    </ligand>
</feature>
<dbReference type="InterPro" id="IPR010045">
    <property type="entry name" value="DeoB"/>
</dbReference>
<feature type="binding site" evidence="6">
    <location>
        <position position="335"/>
    </location>
    <ligand>
        <name>Mn(2+)</name>
        <dbReference type="ChEBI" id="CHEBI:29035"/>
        <label>2</label>
    </ligand>
</feature>
<dbReference type="InterPro" id="IPR024052">
    <property type="entry name" value="Phosphopentomutase_DeoB_cap_sf"/>
</dbReference>
<feature type="binding site" evidence="6">
    <location>
        <position position="323"/>
    </location>
    <ligand>
        <name>Mn(2+)</name>
        <dbReference type="ChEBI" id="CHEBI:29035"/>
        <label>1</label>
    </ligand>
</feature>
<evidence type="ECO:0000256" key="1">
    <source>
        <dbReference type="ARBA" id="ARBA00010373"/>
    </source>
</evidence>
<dbReference type="EC" id="5.4.2.7" evidence="6 7"/>
<comment type="similarity">
    <text evidence="1 6">Belongs to the phosphopentomutase family.</text>
</comment>
<dbReference type="GO" id="GO:0008973">
    <property type="term" value="F:phosphopentomutase activity"/>
    <property type="evidence" value="ECO:0007669"/>
    <property type="project" value="UniProtKB-UniRule"/>
</dbReference>
<dbReference type="Pfam" id="PF01676">
    <property type="entry name" value="Metalloenzyme"/>
    <property type="match status" value="1"/>
</dbReference>
<comment type="caution">
    <text evidence="9">The sequence shown here is derived from an EMBL/GenBank/DDBJ whole genome shotgun (WGS) entry which is preliminary data.</text>
</comment>
<dbReference type="Gene3D" id="3.40.720.10">
    <property type="entry name" value="Alkaline Phosphatase, subunit A"/>
    <property type="match status" value="1"/>
</dbReference>
<evidence type="ECO:0000256" key="7">
    <source>
        <dbReference type="NCBIfam" id="TIGR01696"/>
    </source>
</evidence>
<dbReference type="EMBL" id="NATQ01000029">
    <property type="protein sequence ID" value="OQX90773.1"/>
    <property type="molecule type" value="Genomic_DNA"/>
</dbReference>
<protein>
    <recommendedName>
        <fullName evidence="6 7">Phosphopentomutase</fullName>
        <ecNumber evidence="6 7">5.4.2.7</ecNumber>
    </recommendedName>
    <alternativeName>
        <fullName evidence="6">Phosphodeoxyribomutase</fullName>
    </alternativeName>
</protein>
<feature type="domain" description="Metalloenzyme" evidence="8">
    <location>
        <begin position="244"/>
        <end position="376"/>
    </location>
</feature>
<keyword evidence="3 6" id="KW-0479">Metal-binding</keyword>
<dbReference type="PANTHER" id="PTHR21110">
    <property type="entry name" value="PHOSPHOPENTOMUTASE"/>
    <property type="match status" value="1"/>
</dbReference>
<name>A0A1W9S1U2_9BACT</name>
<dbReference type="Proteomes" id="UP000192611">
    <property type="component" value="Unassembled WGS sequence"/>
</dbReference>
<proteinExistence type="inferred from homology"/>
<feature type="binding site" evidence="6">
    <location>
        <position position="324"/>
    </location>
    <ligand>
        <name>Mn(2+)</name>
        <dbReference type="ChEBI" id="CHEBI:29035"/>
        <label>1</label>
    </ligand>
</feature>
<comment type="catalytic activity">
    <reaction evidence="6">
        <text>2-deoxy-alpha-D-ribose 1-phosphate = 2-deoxy-D-ribose 5-phosphate</text>
        <dbReference type="Rhea" id="RHEA:27658"/>
        <dbReference type="ChEBI" id="CHEBI:57259"/>
        <dbReference type="ChEBI" id="CHEBI:62877"/>
        <dbReference type="EC" id="5.4.2.7"/>
    </reaction>
</comment>
<dbReference type="PIRSF" id="PIRSF001491">
    <property type="entry name" value="Ppentomutase"/>
    <property type="match status" value="1"/>
</dbReference>
<comment type="pathway">
    <text evidence="6">Carbohydrate degradation; 2-deoxy-D-ribose 1-phosphate degradation; D-glyceraldehyde 3-phosphate and acetaldehyde from 2-deoxy-alpha-D-ribose 1-phosphate: step 1/2.</text>
</comment>
<comment type="function">
    <text evidence="6">Isomerase that catalyzes the conversion of deoxy-ribose 1-phosphate (dRib-1-P) and ribose 1-phosphate (Rib-1-P) to deoxy-ribose 5-phosphate (dRib-5-P) and ribose 5-phosphate (Rib-5-P), respectively.</text>
</comment>
<dbReference type="AlphaFoldDB" id="A0A1W9S1U2"/>
<dbReference type="CDD" id="cd16009">
    <property type="entry name" value="PPM"/>
    <property type="match status" value="1"/>
</dbReference>
<dbReference type="NCBIfam" id="TIGR01696">
    <property type="entry name" value="deoB"/>
    <property type="match status" value="1"/>
</dbReference>
<dbReference type="GO" id="GO:0000287">
    <property type="term" value="F:magnesium ion binding"/>
    <property type="evidence" value="ECO:0007669"/>
    <property type="project" value="UniProtKB-UniRule"/>
</dbReference>
<evidence type="ECO:0000313" key="10">
    <source>
        <dbReference type="Proteomes" id="UP000192611"/>
    </source>
</evidence>
<dbReference type="UniPathway" id="UPA00087">
    <property type="reaction ID" value="UER00173"/>
</dbReference>
<evidence type="ECO:0000256" key="4">
    <source>
        <dbReference type="ARBA" id="ARBA00023211"/>
    </source>
</evidence>
<keyword evidence="2 6" id="KW-0963">Cytoplasm</keyword>
<keyword evidence="5 6" id="KW-0413">Isomerase</keyword>
<sequence>MEFRRVILIILDGVGVGEMPDAGKYGDCGSATFQNTYRANGGLKIKNMLSLGMGRITGIERDYPVEGAFGKSAIASEGKDSTTGHWEIAGVITREPFPTFPDGFPDELISEFERLTCRKVIGNKPASGTEIIKELGEKHLKTGALIVYTSADSVFQIAAHEDVVPVEKLYEYCRIAREICRDDYRVGRVIARPFKGKVGEFYRTERRRDFSVPAPDGIVLDSLIKAGRMVLGVGKVDYIFGGRGFTECVHTKDNNDGMKQILNSMKRLSEGGMIFSNLVDFDMRWGHRNNYEAFGRGLEDFDRFIPTLKDNTVDGDIVIITADHGNDPTTISTDHTREYVPIMIWHRQIEGSVEIGLRHTMADIGQTVADVLGVEKTPDGNSFKEMLI</sequence>
<dbReference type="FunFam" id="3.30.70.1250:FF:000001">
    <property type="entry name" value="Phosphopentomutase"/>
    <property type="match status" value="1"/>
</dbReference>
<feature type="binding site" evidence="6">
    <location>
        <position position="282"/>
    </location>
    <ligand>
        <name>Mn(2+)</name>
        <dbReference type="ChEBI" id="CHEBI:29035"/>
        <label>2</label>
    </ligand>
</feature>
<evidence type="ECO:0000313" key="9">
    <source>
        <dbReference type="EMBL" id="OQX90773.1"/>
    </source>
</evidence>
<dbReference type="GO" id="GO:0005829">
    <property type="term" value="C:cytosol"/>
    <property type="evidence" value="ECO:0007669"/>
    <property type="project" value="TreeGrafter"/>
</dbReference>
<accession>A0A1W9S1U2</accession>
<comment type="cofactor">
    <cofactor evidence="6">
        <name>Mn(2+)</name>
        <dbReference type="ChEBI" id="CHEBI:29035"/>
    </cofactor>
    <text evidence="6">Binds 2 manganese ions.</text>
</comment>
<organism evidence="9 10">
    <name type="scientific">Candidatus Coatesbacteria bacterium 4484_99</name>
    <dbReference type="NCBI Taxonomy" id="1970774"/>
    <lineage>
        <taxon>Bacteria</taxon>
        <taxon>Candidatus Coatesiibacteriota</taxon>
    </lineage>
</organism>
<dbReference type="GO" id="GO:0009117">
    <property type="term" value="P:nucleotide metabolic process"/>
    <property type="evidence" value="ECO:0007669"/>
    <property type="project" value="UniProtKB-UniRule"/>
</dbReference>